<dbReference type="WBParaSite" id="L893_g11761.t1">
    <property type="protein sequence ID" value="L893_g11761.t1"/>
    <property type="gene ID" value="L893_g11761"/>
</dbReference>
<dbReference type="Gene3D" id="3.10.100.10">
    <property type="entry name" value="Mannose-Binding Protein A, subunit A"/>
    <property type="match status" value="1"/>
</dbReference>
<reference evidence="3" key="1">
    <citation type="submission" date="2016-11" db="UniProtKB">
        <authorList>
            <consortium name="WormBaseParasite"/>
        </authorList>
    </citation>
    <scope>IDENTIFICATION</scope>
</reference>
<dbReference type="InterPro" id="IPR016186">
    <property type="entry name" value="C-type_lectin-like/link_sf"/>
</dbReference>
<sequence length="406" mass="46203">MLDYRYVSIKSKITGRNHIYRTDNPDRCGHHAFKDNSVAFFFFYNTSGYYCGIVDEFSSIEPNKDPFVQYYLLEVVEVPDRSCAARERIAMARTVRDVVKGAELCPEDKVICDKLKKVAKHCELVKNEDPDCTCPEGQKIISGDEGCCKFITKDGEEVCCPDPWNDQDGKEYCCEDKESCCTSEKSKGFVNSVFNNVKKSLIGKNCKSKGFCCPKGEVDGNESGSTTCCPNGTYYQGVHENREICCPNPYIRVEGKPFCCRDDFIYLKSFGMCVGAVEIDQKAERPEHLKTICSKVKSLPVLIQSRKQNDALKELNLTENAAIGLHIPYRETWGKDNFLWMWHNEKPVFTKWAPGEPDNQAMASSRAMEVFVMISTPNMTWHDIPIYNLPRHVICMFEPYQGIHVS</sequence>
<dbReference type="Proteomes" id="UP000095287">
    <property type="component" value="Unplaced"/>
</dbReference>
<dbReference type="CDD" id="cd00037">
    <property type="entry name" value="CLECT"/>
    <property type="match status" value="1"/>
</dbReference>
<organism evidence="2 3">
    <name type="scientific">Steinernema glaseri</name>
    <dbReference type="NCBI Taxonomy" id="37863"/>
    <lineage>
        <taxon>Eukaryota</taxon>
        <taxon>Metazoa</taxon>
        <taxon>Ecdysozoa</taxon>
        <taxon>Nematoda</taxon>
        <taxon>Chromadorea</taxon>
        <taxon>Rhabditida</taxon>
        <taxon>Tylenchina</taxon>
        <taxon>Panagrolaimomorpha</taxon>
        <taxon>Strongyloidoidea</taxon>
        <taxon>Steinernematidae</taxon>
        <taxon>Steinernema</taxon>
    </lineage>
</organism>
<evidence type="ECO:0000259" key="1">
    <source>
        <dbReference type="SMART" id="SM00034"/>
    </source>
</evidence>
<dbReference type="AlphaFoldDB" id="A0A1I7Y1Q8"/>
<evidence type="ECO:0000313" key="2">
    <source>
        <dbReference type="Proteomes" id="UP000095287"/>
    </source>
</evidence>
<dbReference type="SUPFAM" id="SSF56436">
    <property type="entry name" value="C-type lectin-like"/>
    <property type="match status" value="1"/>
</dbReference>
<name>A0A1I7Y1Q8_9BILA</name>
<protein>
    <submittedName>
        <fullName evidence="3">C-type lectin domain-containing protein</fullName>
    </submittedName>
</protein>
<dbReference type="InterPro" id="IPR001304">
    <property type="entry name" value="C-type_lectin-like"/>
</dbReference>
<dbReference type="InterPro" id="IPR016187">
    <property type="entry name" value="CTDL_fold"/>
</dbReference>
<evidence type="ECO:0000313" key="3">
    <source>
        <dbReference type="WBParaSite" id="L893_g11761.t1"/>
    </source>
</evidence>
<accession>A0A1I7Y1Q8</accession>
<feature type="domain" description="C-type lectin" evidence="1">
    <location>
        <begin position="260"/>
        <end position="396"/>
    </location>
</feature>
<dbReference type="SMART" id="SM00034">
    <property type="entry name" value="CLECT"/>
    <property type="match status" value="1"/>
</dbReference>
<keyword evidence="2" id="KW-1185">Reference proteome</keyword>
<proteinExistence type="predicted"/>